<evidence type="ECO:0000256" key="8">
    <source>
        <dbReference type="PROSITE-ProRule" id="PRU00723"/>
    </source>
</evidence>
<reference evidence="10" key="1">
    <citation type="submission" date="2022-08" db="UniProtKB">
        <authorList>
            <consortium name="EnsemblMetazoa"/>
        </authorList>
    </citation>
    <scope>IDENTIFICATION</scope>
    <source>
        <strain evidence="10">05x7-T-G4-1.051#20</strain>
    </source>
</reference>
<feature type="zinc finger region" description="C3H1-type" evidence="8">
    <location>
        <begin position="53"/>
        <end position="81"/>
    </location>
</feature>
<accession>A0A8W8IHZ0</accession>
<proteinExistence type="inferred from homology"/>
<feature type="domain" description="C3H1-type" evidence="9">
    <location>
        <begin position="19"/>
        <end position="47"/>
    </location>
</feature>
<dbReference type="Proteomes" id="UP000005408">
    <property type="component" value="Unassembled WGS sequence"/>
</dbReference>
<protein>
    <recommendedName>
        <fullName evidence="9">C3H1-type domain-containing protein</fullName>
    </recommendedName>
</protein>
<evidence type="ECO:0000256" key="4">
    <source>
        <dbReference type="ARBA" id="ARBA00022771"/>
    </source>
</evidence>
<dbReference type="GO" id="GO:0005737">
    <property type="term" value="C:cytoplasm"/>
    <property type="evidence" value="ECO:0007669"/>
    <property type="project" value="TreeGrafter"/>
</dbReference>
<keyword evidence="5 8" id="KW-0862">Zinc</keyword>
<feature type="zinc finger region" description="C3H1-type" evidence="8">
    <location>
        <begin position="249"/>
        <end position="275"/>
    </location>
</feature>
<feature type="domain" description="C3H1-type" evidence="9">
    <location>
        <begin position="53"/>
        <end position="81"/>
    </location>
</feature>
<dbReference type="GO" id="GO:0003723">
    <property type="term" value="F:RNA binding"/>
    <property type="evidence" value="ECO:0007669"/>
    <property type="project" value="TreeGrafter"/>
</dbReference>
<dbReference type="Gene3D" id="3.30.1370.210">
    <property type="match status" value="3"/>
</dbReference>
<feature type="domain" description="C3H1-type" evidence="9">
    <location>
        <begin position="213"/>
        <end position="241"/>
    </location>
</feature>
<dbReference type="InterPro" id="IPR000571">
    <property type="entry name" value="Znf_CCCH"/>
</dbReference>
<feature type="zinc finger region" description="C3H1-type" evidence="8">
    <location>
        <begin position="19"/>
        <end position="47"/>
    </location>
</feature>
<sequence>MAMVNNLLAIGSNVKDSRWLTLEVCREYQRNKCTRTDTECKFAHPPPHVEVQNGRVTACFDSIKGKCQRKDPPCKYLHPPQHLREQLLQNGRNNLILKNLQMQAAAAQTLIPSTGIVPGMLPTIIPDRAYGWSGGVVTNANSMGKKPAGQQLAGHPYLAASVPTPTSLSYNPYTLGMQTMSVTPPSVSESPSQPISGVIQAATSIAQNKITRPDRLEVCREFQRGSCTRQPSECRYAHPPDSVTVETCDNQVTVCMDFIKGKCTRDSCKYFHPPPHLQAQIKAAQQRANSSAAQALPQVVEVITSKKRPREIADDLVLQSPVSQVIPYKRVAVADGKTGMPMYQPGVNPLMFQQHMAMPFQQGGFFPGTVAFKSAPQSTVYPGGSPSPALSLQQQYVPVSMPLVLSPAVPDAVVTPPQAATAAGLIPTNVHNVNYFDANQQDLGSGATTPYQVLCPPLPLPLSWVGRSVVLWMLTYFLQLLDTLPVCLDFKMGRCSRPLCDKVHILHDYVEVTDGRVAVCRDAVRGKCSRPMCKYYHIPVTLPPSK</sequence>
<name>A0A8W8IHZ0_MAGGI</name>
<evidence type="ECO:0000256" key="3">
    <source>
        <dbReference type="ARBA" id="ARBA00022737"/>
    </source>
</evidence>
<comment type="similarity">
    <text evidence="7">Belongs to the muscleblind family.</text>
</comment>
<dbReference type="GO" id="GO:0005654">
    <property type="term" value="C:nucleoplasm"/>
    <property type="evidence" value="ECO:0007669"/>
    <property type="project" value="TreeGrafter"/>
</dbReference>
<evidence type="ECO:0000256" key="2">
    <source>
        <dbReference type="ARBA" id="ARBA00022723"/>
    </source>
</evidence>
<dbReference type="PANTHER" id="PTHR12675:SF12">
    <property type="entry name" value="PROTEIN MUSCLEBLIND"/>
    <property type="match status" value="1"/>
</dbReference>
<evidence type="ECO:0000256" key="1">
    <source>
        <dbReference type="ARBA" id="ARBA00004123"/>
    </source>
</evidence>
<evidence type="ECO:0000256" key="7">
    <source>
        <dbReference type="ARBA" id="ARBA00038226"/>
    </source>
</evidence>
<evidence type="ECO:0000313" key="11">
    <source>
        <dbReference type="Proteomes" id="UP000005408"/>
    </source>
</evidence>
<evidence type="ECO:0000256" key="5">
    <source>
        <dbReference type="ARBA" id="ARBA00022833"/>
    </source>
</evidence>
<evidence type="ECO:0000256" key="6">
    <source>
        <dbReference type="ARBA" id="ARBA00023242"/>
    </source>
</evidence>
<dbReference type="FunFam" id="3.30.1370.210:FF:000005">
    <property type="entry name" value="Muscleblind, isoform M"/>
    <property type="match status" value="1"/>
</dbReference>
<feature type="domain" description="C3H1-type" evidence="9">
    <location>
        <begin position="514"/>
        <end position="540"/>
    </location>
</feature>
<dbReference type="EnsemblMetazoa" id="G14055.2">
    <property type="protein sequence ID" value="G14055.2:cds"/>
    <property type="gene ID" value="G14055"/>
</dbReference>
<dbReference type="GO" id="GO:0043484">
    <property type="term" value="P:regulation of RNA splicing"/>
    <property type="evidence" value="ECO:0007669"/>
    <property type="project" value="TreeGrafter"/>
</dbReference>
<feature type="zinc finger region" description="C3H1-type" evidence="8">
    <location>
        <begin position="213"/>
        <end position="241"/>
    </location>
</feature>
<dbReference type="AlphaFoldDB" id="A0A8W8IHZ0"/>
<dbReference type="Pfam" id="PF22628">
    <property type="entry name" value="zf-CCCH_10"/>
    <property type="match status" value="4"/>
</dbReference>
<dbReference type="GO" id="GO:0008270">
    <property type="term" value="F:zinc ion binding"/>
    <property type="evidence" value="ECO:0007669"/>
    <property type="project" value="UniProtKB-KW"/>
</dbReference>
<dbReference type="PANTHER" id="PTHR12675">
    <property type="entry name" value="MUSCLEBLIND-LIKE PROTEIN"/>
    <property type="match status" value="1"/>
</dbReference>
<comment type="subcellular location">
    <subcellularLocation>
        <location evidence="1">Nucleus</location>
    </subcellularLocation>
</comment>
<feature type="domain" description="C3H1-type" evidence="9">
    <location>
        <begin position="249"/>
        <end position="275"/>
    </location>
</feature>
<keyword evidence="4 8" id="KW-0863">Zinc-finger</keyword>
<dbReference type="InterPro" id="IPR054429">
    <property type="entry name" value="Znf-CCCH_Muscleblind-like"/>
</dbReference>
<keyword evidence="6" id="KW-0539">Nucleus</keyword>
<keyword evidence="2 8" id="KW-0479">Metal-binding</keyword>
<keyword evidence="11" id="KW-1185">Reference proteome</keyword>
<feature type="zinc finger region" description="C3H1-type" evidence="8">
    <location>
        <begin position="514"/>
        <end position="540"/>
    </location>
</feature>
<dbReference type="PROSITE" id="PS50103">
    <property type="entry name" value="ZF_C3H1"/>
    <property type="match status" value="5"/>
</dbReference>
<dbReference type="SMART" id="SM00356">
    <property type="entry name" value="ZnF_C3H1"/>
    <property type="match status" value="6"/>
</dbReference>
<evidence type="ECO:0000259" key="9">
    <source>
        <dbReference type="PROSITE" id="PS50103"/>
    </source>
</evidence>
<organism evidence="10 11">
    <name type="scientific">Magallana gigas</name>
    <name type="common">Pacific oyster</name>
    <name type="synonym">Crassostrea gigas</name>
    <dbReference type="NCBI Taxonomy" id="29159"/>
    <lineage>
        <taxon>Eukaryota</taxon>
        <taxon>Metazoa</taxon>
        <taxon>Spiralia</taxon>
        <taxon>Lophotrochozoa</taxon>
        <taxon>Mollusca</taxon>
        <taxon>Bivalvia</taxon>
        <taxon>Autobranchia</taxon>
        <taxon>Pteriomorphia</taxon>
        <taxon>Ostreida</taxon>
        <taxon>Ostreoidea</taxon>
        <taxon>Ostreidae</taxon>
        <taxon>Magallana</taxon>
    </lineage>
</organism>
<keyword evidence="3" id="KW-0677">Repeat</keyword>
<evidence type="ECO:0000313" key="10">
    <source>
        <dbReference type="EnsemblMetazoa" id="G14055.2:cds"/>
    </source>
</evidence>